<feature type="region of interest" description="Disordered" evidence="1">
    <location>
        <begin position="447"/>
        <end position="467"/>
    </location>
</feature>
<organism evidence="4 5">
    <name type="scientific">Nelumbo nucifera</name>
    <name type="common">Sacred lotus</name>
    <dbReference type="NCBI Taxonomy" id="4432"/>
    <lineage>
        <taxon>Eukaryota</taxon>
        <taxon>Viridiplantae</taxon>
        <taxon>Streptophyta</taxon>
        <taxon>Embryophyta</taxon>
        <taxon>Tracheophyta</taxon>
        <taxon>Spermatophyta</taxon>
        <taxon>Magnoliopsida</taxon>
        <taxon>Proteales</taxon>
        <taxon>Nelumbonaceae</taxon>
        <taxon>Nelumbo</taxon>
    </lineage>
</organism>
<keyword evidence="4" id="KW-1185">Reference proteome</keyword>
<dbReference type="InParanoid" id="A0A1U7ZK82"/>
<sequence length="484" mass="54095">MAIMKREATLLLLLLVLFSVPTVMGHTGGGGGGEDERREERREIFLLQHSKQVVKTEAGEMRVVRGFRIKGVENPMHIGFITMEPKTLFVPQYIDSGLIFFVRRGNAKIGSVYKDELVERELKHGDIYRIPAGSAFYMVNVHDRQNLEIICSIDSTESIGRGPFQSFFIGGGSYPASVLSGFDPRTLATAFNVSSSELKELMTRQQGGPIIYVQDTQDTSRWASIMKLKQQERLEQQKRMGEDDDADQEEQVEEETWTWRKLLTSVLGMEKKVATPNKAVRSPDSYNLYDRQPDFKNDYGWSIALDEDDYTPLSNSGIGVYLVNLSAGSMMAPHVNPTATEYGVVLSGTGSIEVVFPNGTSAMNADVSEGDVFWVPRYFPFCQIASKMGPMEFFGFTTSARKNRPQFLVGASSILQTMSSSELAAAFDVSEERFRNLTNAQRESVILPYKSPSPPKTRKPKESSAKRVPSYIKSFASDMIMGFD</sequence>
<evidence type="ECO:0000259" key="3">
    <source>
        <dbReference type="SMART" id="SM00835"/>
    </source>
</evidence>
<dbReference type="Proteomes" id="UP000189703">
    <property type="component" value="Unplaced"/>
</dbReference>
<dbReference type="InterPro" id="IPR006045">
    <property type="entry name" value="Cupin_1"/>
</dbReference>
<dbReference type="Pfam" id="PF00190">
    <property type="entry name" value="Cupin_1"/>
    <property type="match status" value="2"/>
</dbReference>
<dbReference type="Gene3D" id="2.60.120.10">
    <property type="entry name" value="Jelly Rolls"/>
    <property type="match status" value="2"/>
</dbReference>
<dbReference type="GeneID" id="104594779"/>
<dbReference type="PANTHER" id="PTHR31189:SF2">
    <property type="entry name" value="RMLC-LIKE CUPINS SUPERFAMILY PROTEIN"/>
    <property type="match status" value="1"/>
</dbReference>
<dbReference type="CDD" id="cd02245">
    <property type="entry name" value="cupin_7S_vicilin-like_C"/>
    <property type="match status" value="1"/>
</dbReference>
<keyword evidence="2" id="KW-0732">Signal</keyword>
<name>A0A1U7ZK82_NELNU</name>
<evidence type="ECO:0000313" key="5">
    <source>
        <dbReference type="RefSeq" id="XP_010253553.1"/>
    </source>
</evidence>
<feature type="compositionally biased region" description="Acidic residues" evidence="1">
    <location>
        <begin position="242"/>
        <end position="253"/>
    </location>
</feature>
<dbReference type="FunCoup" id="A0A1U7ZK82">
    <property type="interactions" value="284"/>
</dbReference>
<gene>
    <name evidence="5" type="primary">LOC104594779</name>
</gene>
<feature type="signal peptide" evidence="2">
    <location>
        <begin position="1"/>
        <end position="25"/>
    </location>
</feature>
<dbReference type="InterPro" id="IPR011051">
    <property type="entry name" value="RmlC_Cupin_sf"/>
</dbReference>
<reference evidence="5" key="1">
    <citation type="submission" date="2025-08" db="UniProtKB">
        <authorList>
            <consortium name="RefSeq"/>
        </authorList>
    </citation>
    <scope>IDENTIFICATION</scope>
</reference>
<protein>
    <submittedName>
        <fullName evidence="5">Vicilin-like seed storage protein At2g28490</fullName>
    </submittedName>
</protein>
<evidence type="ECO:0000256" key="1">
    <source>
        <dbReference type="SAM" id="MobiDB-lite"/>
    </source>
</evidence>
<feature type="domain" description="Cupin type-1" evidence="3">
    <location>
        <begin position="286"/>
        <end position="435"/>
    </location>
</feature>
<feature type="region of interest" description="Disordered" evidence="1">
    <location>
        <begin position="234"/>
        <end position="253"/>
    </location>
</feature>
<dbReference type="InterPro" id="IPR014710">
    <property type="entry name" value="RmlC-like_jellyroll"/>
</dbReference>
<proteinExistence type="predicted"/>
<dbReference type="OrthoDB" id="2019862at2759"/>
<dbReference type="RefSeq" id="XP_010253553.1">
    <property type="nucleotide sequence ID" value="XM_010255251.2"/>
</dbReference>
<dbReference type="PANTHER" id="PTHR31189">
    <property type="entry name" value="OS03G0336100 PROTEIN-RELATED"/>
    <property type="match status" value="1"/>
</dbReference>
<dbReference type="SUPFAM" id="SSF51182">
    <property type="entry name" value="RmlC-like cupins"/>
    <property type="match status" value="1"/>
</dbReference>
<feature type="chain" id="PRO_5010544504" evidence="2">
    <location>
        <begin position="26"/>
        <end position="484"/>
    </location>
</feature>
<feature type="domain" description="Cupin type-1" evidence="3">
    <location>
        <begin position="45"/>
        <end position="199"/>
    </location>
</feature>
<evidence type="ECO:0000256" key="2">
    <source>
        <dbReference type="SAM" id="SignalP"/>
    </source>
</evidence>
<dbReference type="CDD" id="cd02244">
    <property type="entry name" value="cupin_7S_vicilin-like_N"/>
    <property type="match status" value="1"/>
</dbReference>
<dbReference type="OMA" id="DKPMHIG"/>
<dbReference type="KEGG" id="nnu:104594779"/>
<accession>A0A1U7ZK82</accession>
<evidence type="ECO:0000313" key="4">
    <source>
        <dbReference type="Proteomes" id="UP000189703"/>
    </source>
</evidence>
<dbReference type="AlphaFoldDB" id="A0A1U7ZK82"/>
<dbReference type="InterPro" id="IPR050253">
    <property type="entry name" value="Seed_Storage-Functional"/>
</dbReference>
<dbReference type="eggNOG" id="ENOG502QRZP">
    <property type="taxonomic scope" value="Eukaryota"/>
</dbReference>
<dbReference type="SMART" id="SM00835">
    <property type="entry name" value="Cupin_1"/>
    <property type="match status" value="2"/>
</dbReference>